<dbReference type="InterPro" id="IPR026268">
    <property type="entry name" value="RseC"/>
</dbReference>
<accession>A0A317QAD4</accession>
<dbReference type="RefSeq" id="WP_258306517.1">
    <property type="nucleotide sequence ID" value="NZ_QGTT01000002.1"/>
</dbReference>
<keyword evidence="1" id="KW-0812">Transmembrane</keyword>
<dbReference type="PIRSF" id="PIRSF004923">
    <property type="entry name" value="RseC"/>
    <property type="match status" value="1"/>
</dbReference>
<dbReference type="PANTHER" id="PTHR35867">
    <property type="entry name" value="PROTEIN RSEC"/>
    <property type="match status" value="1"/>
</dbReference>
<evidence type="ECO:0000313" key="3">
    <source>
        <dbReference type="Proteomes" id="UP000246964"/>
    </source>
</evidence>
<dbReference type="EMBL" id="QGTT01000002">
    <property type="protein sequence ID" value="PWW15254.1"/>
    <property type="molecule type" value="Genomic_DNA"/>
</dbReference>
<sequence length="144" mass="15920">MIRELAEVIAVDESSLLVATQLKTGCSGCAQQNTCGAGVISKAFADRRAQFRVAKPMGDFRVGEQLELLLPEQTLTHFSILMYGLPIVVLTLLAMLLTKFTSWSEGWIILTAFAGFGLSFIGLKKWLSQRDIQINKQLKVEQIS</sequence>
<comment type="caution">
    <text evidence="2">The sequence shown here is derived from an EMBL/GenBank/DDBJ whole genome shotgun (WGS) entry which is preliminary data.</text>
</comment>
<evidence type="ECO:0000256" key="1">
    <source>
        <dbReference type="SAM" id="Phobius"/>
    </source>
</evidence>
<keyword evidence="1" id="KW-1133">Transmembrane helix</keyword>
<dbReference type="AlphaFoldDB" id="A0A317QAD4"/>
<reference evidence="2 3" key="1">
    <citation type="submission" date="2018-05" db="EMBL/GenBank/DDBJ databases">
        <title>Freshwater and sediment microbial communities from various areas in North America, analyzing microbe dynamics in response to fracking.</title>
        <authorList>
            <person name="Lamendella R."/>
        </authorList>
    </citation>
    <scope>NUCLEOTIDE SEQUENCE [LARGE SCALE GENOMIC DNA]</scope>
    <source>
        <strain evidence="2 3">125B1</strain>
    </source>
</reference>
<feature type="transmembrane region" description="Helical" evidence="1">
    <location>
        <begin position="80"/>
        <end position="100"/>
    </location>
</feature>
<dbReference type="PANTHER" id="PTHR35867:SF1">
    <property type="entry name" value="PROTEIN RSEC"/>
    <property type="match status" value="1"/>
</dbReference>
<dbReference type="Pfam" id="PF04246">
    <property type="entry name" value="RseC_MucC"/>
    <property type="match status" value="1"/>
</dbReference>
<keyword evidence="1" id="KW-0472">Membrane</keyword>
<evidence type="ECO:0000313" key="2">
    <source>
        <dbReference type="EMBL" id="PWW15254.1"/>
    </source>
</evidence>
<keyword evidence="3" id="KW-1185">Reference proteome</keyword>
<feature type="transmembrane region" description="Helical" evidence="1">
    <location>
        <begin position="106"/>
        <end position="123"/>
    </location>
</feature>
<name>A0A317QAD4_9GAMM</name>
<dbReference type="Proteomes" id="UP000246964">
    <property type="component" value="Unassembled WGS sequence"/>
</dbReference>
<protein>
    <submittedName>
        <fullName evidence="2">RseC/MucC-like positive regulator of sigma(E)</fullName>
    </submittedName>
</protein>
<dbReference type="InterPro" id="IPR007359">
    <property type="entry name" value="SigmaE_reg_RseC_MucC"/>
</dbReference>
<gene>
    <name evidence="2" type="ORF">DET45_102259</name>
</gene>
<proteinExistence type="predicted"/>
<organism evidence="2 3">
    <name type="scientific">Pseudidiomarina maritima</name>
    <dbReference type="NCBI Taxonomy" id="519453"/>
    <lineage>
        <taxon>Bacteria</taxon>
        <taxon>Pseudomonadati</taxon>
        <taxon>Pseudomonadota</taxon>
        <taxon>Gammaproteobacteria</taxon>
        <taxon>Alteromonadales</taxon>
        <taxon>Idiomarinaceae</taxon>
        <taxon>Pseudidiomarina</taxon>
    </lineage>
</organism>